<dbReference type="GeneID" id="140008831"/>
<dbReference type="PANTHER" id="PTHR46890">
    <property type="entry name" value="NON-LTR RETROLELEMENT REVERSE TRANSCRIPTASE-LIKE PROTEIN-RELATED"/>
    <property type="match status" value="1"/>
</dbReference>
<dbReference type="CDD" id="cd06222">
    <property type="entry name" value="RNase_H_like"/>
    <property type="match status" value="1"/>
</dbReference>
<dbReference type="SUPFAM" id="SSF53098">
    <property type="entry name" value="Ribonuclease H-like"/>
    <property type="match status" value="1"/>
</dbReference>
<dbReference type="InterPro" id="IPR052343">
    <property type="entry name" value="Retrotransposon-Effector_Assoc"/>
</dbReference>
<dbReference type="InterPro" id="IPR002156">
    <property type="entry name" value="RNaseH_domain"/>
</dbReference>
<gene>
    <name evidence="3" type="primary">LOC140008831</name>
</gene>
<evidence type="ECO:0000259" key="1">
    <source>
        <dbReference type="PROSITE" id="PS50878"/>
    </source>
</evidence>
<name>A0ABM4URC1_COFAR</name>
<protein>
    <recommendedName>
        <fullName evidence="1">Reverse transcriptase domain-containing protein</fullName>
    </recommendedName>
</protein>
<organism evidence="2 3">
    <name type="scientific">Coffea arabica</name>
    <name type="common">Arabian coffee</name>
    <dbReference type="NCBI Taxonomy" id="13443"/>
    <lineage>
        <taxon>Eukaryota</taxon>
        <taxon>Viridiplantae</taxon>
        <taxon>Streptophyta</taxon>
        <taxon>Embryophyta</taxon>
        <taxon>Tracheophyta</taxon>
        <taxon>Spermatophyta</taxon>
        <taxon>Magnoliopsida</taxon>
        <taxon>eudicotyledons</taxon>
        <taxon>Gunneridae</taxon>
        <taxon>Pentapetalae</taxon>
        <taxon>asterids</taxon>
        <taxon>lamiids</taxon>
        <taxon>Gentianales</taxon>
        <taxon>Rubiaceae</taxon>
        <taxon>Ixoroideae</taxon>
        <taxon>Gardenieae complex</taxon>
        <taxon>Bertiereae - Coffeeae clade</taxon>
        <taxon>Coffeeae</taxon>
        <taxon>Coffea</taxon>
    </lineage>
</organism>
<evidence type="ECO:0000313" key="2">
    <source>
        <dbReference type="Proteomes" id="UP001652660"/>
    </source>
</evidence>
<dbReference type="PANTHER" id="PTHR46890:SF28">
    <property type="entry name" value="REVERSE TRANSCRIPTASE DOMAIN-CONTAINING PROTEIN"/>
    <property type="match status" value="1"/>
</dbReference>
<sequence>MAKAYDRVSWLHLIGVLRKFGFGERFIDMVWRLISNVWFSVMINGTAHGFFKSCRGLRQGDPLSPALFVIGAEVLSRGLNNLAAQSSFLGFTVPQGCPGVTHLAFADDVLILANGSATTLRRVMRVLQAYQRSSGQMLNAHKSGYLVHPSLSVARRRVIERIKGFSRQVFPTRYLGFPLYIGRFSDRVVSLDYLHARKVLSGNSSLPSGVQAISFSDLEADAGCQPTGRTLHVVAGSGWVVSFLGRWNAQLLSQVLPRDIIAVVLSKSIPNEQSADEVVWMPATSGKFSLASAYQELPNVDVVLIQRPSLLNMSFRRDRLPRQSGGFLRGCVASQVQLLTSGPASPLGGWPRLARSDGRLFFILCRVSSVGIFERRGTVQFLKVFSRNPAPFVRLSFRRPRFCLKFSLRNGLRPSHSCSYGNGHPSHEGAFFGQTSSLHAEALALLTGLRICGQKGVTDVSIQLDSQVLVGILQHRLQCSWHVRGEVRQIWSLVRDPSRFSHCFREANKVADALANVGVAHPHQDVQLYEHWSDWPRLARGGVSLDSMGVPSFRMVRNS</sequence>
<accession>A0ABM4URC1</accession>
<dbReference type="InterPro" id="IPR000477">
    <property type="entry name" value="RT_dom"/>
</dbReference>
<dbReference type="RefSeq" id="XP_071909825.1">
    <property type="nucleotide sequence ID" value="XM_072053724.1"/>
</dbReference>
<keyword evidence="2" id="KW-1185">Reference proteome</keyword>
<dbReference type="InterPro" id="IPR044730">
    <property type="entry name" value="RNase_H-like_dom_plant"/>
</dbReference>
<proteinExistence type="predicted"/>
<reference evidence="3" key="1">
    <citation type="submission" date="2025-08" db="UniProtKB">
        <authorList>
            <consortium name="RefSeq"/>
        </authorList>
    </citation>
    <scope>IDENTIFICATION</scope>
    <source>
        <tissue evidence="3">Leaves</tissue>
    </source>
</reference>
<dbReference type="InterPro" id="IPR036397">
    <property type="entry name" value="RNaseH_sf"/>
</dbReference>
<dbReference type="PROSITE" id="PS50878">
    <property type="entry name" value="RT_POL"/>
    <property type="match status" value="1"/>
</dbReference>
<dbReference type="Gene3D" id="3.30.420.10">
    <property type="entry name" value="Ribonuclease H-like superfamily/Ribonuclease H"/>
    <property type="match status" value="1"/>
</dbReference>
<dbReference type="Pfam" id="PF13456">
    <property type="entry name" value="RVT_3"/>
    <property type="match status" value="1"/>
</dbReference>
<dbReference type="InterPro" id="IPR012337">
    <property type="entry name" value="RNaseH-like_sf"/>
</dbReference>
<evidence type="ECO:0000313" key="3">
    <source>
        <dbReference type="RefSeq" id="XP_071909825.1"/>
    </source>
</evidence>
<dbReference type="Proteomes" id="UP001652660">
    <property type="component" value="Chromosome 6c"/>
</dbReference>
<feature type="domain" description="Reverse transcriptase" evidence="1">
    <location>
        <begin position="1"/>
        <end position="179"/>
    </location>
</feature>
<dbReference type="Pfam" id="PF00078">
    <property type="entry name" value="RVT_1"/>
    <property type="match status" value="1"/>
</dbReference>